<gene>
    <name evidence="1" type="ORF">S01H1_25807</name>
</gene>
<sequence>GFEQPERYGYRILFRTLEEHRQALLSPSWKYSLNYETEWMSRQQIVDTAYEAILGLNRLKAKYGLISKQIAEAGEQRIKAASEMMNRIDDILAGGNYQAELPHLKAEVDRINMFPVSEKTELELPIGLIKLKPWRPLWSLVTGRW</sequence>
<reference evidence="1" key="1">
    <citation type="journal article" date="2014" name="Front. Microbiol.">
        <title>High frequency of phylogenetically diverse reductive dehalogenase-homologous genes in deep subseafloor sedimentary metagenomes.</title>
        <authorList>
            <person name="Kawai M."/>
            <person name="Futagami T."/>
            <person name="Toyoda A."/>
            <person name="Takaki Y."/>
            <person name="Nishi S."/>
            <person name="Hori S."/>
            <person name="Arai W."/>
            <person name="Tsubouchi T."/>
            <person name="Morono Y."/>
            <person name="Uchiyama I."/>
            <person name="Ito T."/>
            <person name="Fujiyama A."/>
            <person name="Inagaki F."/>
            <person name="Takami H."/>
        </authorList>
    </citation>
    <scope>NUCLEOTIDE SEQUENCE</scope>
    <source>
        <strain evidence="1">Expedition CK06-06</strain>
    </source>
</reference>
<organism evidence="1">
    <name type="scientific">marine sediment metagenome</name>
    <dbReference type="NCBI Taxonomy" id="412755"/>
    <lineage>
        <taxon>unclassified sequences</taxon>
        <taxon>metagenomes</taxon>
        <taxon>ecological metagenomes</taxon>
    </lineage>
</organism>
<accession>X0UVD9</accession>
<proteinExistence type="predicted"/>
<comment type="caution">
    <text evidence="1">The sequence shown here is derived from an EMBL/GenBank/DDBJ whole genome shotgun (WGS) entry which is preliminary data.</text>
</comment>
<dbReference type="EMBL" id="BARS01015612">
    <property type="protein sequence ID" value="GAF92415.1"/>
    <property type="molecule type" value="Genomic_DNA"/>
</dbReference>
<evidence type="ECO:0000313" key="1">
    <source>
        <dbReference type="EMBL" id="GAF92415.1"/>
    </source>
</evidence>
<feature type="non-terminal residue" evidence="1">
    <location>
        <position position="1"/>
    </location>
</feature>
<protein>
    <submittedName>
        <fullName evidence="1">Uncharacterized protein</fullName>
    </submittedName>
</protein>
<name>X0UVD9_9ZZZZ</name>
<dbReference type="AlphaFoldDB" id="X0UVD9"/>